<evidence type="ECO:0000256" key="5">
    <source>
        <dbReference type="ARBA" id="ARBA00023239"/>
    </source>
</evidence>
<dbReference type="SUPFAM" id="SSF53800">
    <property type="entry name" value="Chelatase"/>
    <property type="match status" value="1"/>
</dbReference>
<dbReference type="AlphaFoldDB" id="A0A9W8CML1"/>
<name>A0A9W8CML1_9FUNG</name>
<evidence type="ECO:0000256" key="7">
    <source>
        <dbReference type="RuleBase" id="RU000607"/>
    </source>
</evidence>
<comment type="pathway">
    <text evidence="1 7">Porphyrin-containing compound metabolism; protoheme biosynthesis; protoheme from protoporphyrin-IX: step 1/1.</text>
</comment>
<dbReference type="GO" id="GO:0004325">
    <property type="term" value="F:ferrochelatase activity"/>
    <property type="evidence" value="ECO:0007669"/>
    <property type="project" value="UniProtKB-UniRule"/>
</dbReference>
<dbReference type="NCBIfam" id="TIGR00109">
    <property type="entry name" value="hemH"/>
    <property type="match status" value="1"/>
</dbReference>
<evidence type="ECO:0000256" key="3">
    <source>
        <dbReference type="ARBA" id="ARBA00023004"/>
    </source>
</evidence>
<evidence type="ECO:0000313" key="9">
    <source>
        <dbReference type="Proteomes" id="UP001145021"/>
    </source>
</evidence>
<evidence type="ECO:0000256" key="2">
    <source>
        <dbReference type="ARBA" id="ARBA00007718"/>
    </source>
</evidence>
<dbReference type="InterPro" id="IPR019772">
    <property type="entry name" value="Ferrochelatase_AS"/>
</dbReference>
<dbReference type="PROSITE" id="PS00534">
    <property type="entry name" value="FERROCHELATASE"/>
    <property type="match status" value="1"/>
</dbReference>
<keyword evidence="6 7" id="KW-0627">Porphyrin biosynthesis</keyword>
<evidence type="ECO:0000256" key="4">
    <source>
        <dbReference type="ARBA" id="ARBA00023133"/>
    </source>
</evidence>
<dbReference type="PANTHER" id="PTHR11108">
    <property type="entry name" value="FERROCHELATASE"/>
    <property type="match status" value="1"/>
</dbReference>
<keyword evidence="7" id="KW-0472">Membrane</keyword>
<proteinExistence type="inferred from homology"/>
<gene>
    <name evidence="8" type="ORF">LPJ64_000730</name>
</gene>
<dbReference type="InterPro" id="IPR033644">
    <property type="entry name" value="Ferrochelatase_C"/>
</dbReference>
<reference evidence="8" key="1">
    <citation type="submission" date="2022-07" db="EMBL/GenBank/DDBJ databases">
        <title>Phylogenomic reconstructions and comparative analyses of Kickxellomycotina fungi.</title>
        <authorList>
            <person name="Reynolds N.K."/>
            <person name="Stajich J.E."/>
            <person name="Barry K."/>
            <person name="Grigoriev I.V."/>
            <person name="Crous P."/>
            <person name="Smith M.E."/>
        </authorList>
    </citation>
    <scope>NUCLEOTIDE SEQUENCE</scope>
    <source>
        <strain evidence="8">NBRC 105413</strain>
    </source>
</reference>
<keyword evidence="7" id="KW-0999">Mitochondrion inner membrane</keyword>
<protein>
    <recommendedName>
        <fullName evidence="7">Ferrochelatase</fullName>
        <ecNumber evidence="7">4.98.1.1</ecNumber>
    </recommendedName>
</protein>
<dbReference type="GO" id="GO:0006783">
    <property type="term" value="P:heme biosynthetic process"/>
    <property type="evidence" value="ECO:0007669"/>
    <property type="project" value="UniProtKB-UniRule"/>
</dbReference>
<keyword evidence="7" id="KW-0496">Mitochondrion</keyword>
<evidence type="ECO:0000313" key="8">
    <source>
        <dbReference type="EMBL" id="KAJ1647918.1"/>
    </source>
</evidence>
<comment type="similarity">
    <text evidence="2 7">Belongs to the ferrochelatase family.</text>
</comment>
<dbReference type="Pfam" id="PF00762">
    <property type="entry name" value="Ferrochelatase"/>
    <property type="match status" value="1"/>
</dbReference>
<dbReference type="InterPro" id="IPR001015">
    <property type="entry name" value="Ferrochelatase"/>
</dbReference>
<dbReference type="Gene3D" id="3.40.50.1400">
    <property type="match status" value="2"/>
</dbReference>
<comment type="function">
    <text evidence="7">Catalyzes the ferrous insertion into protoporphyrin IX.</text>
</comment>
<dbReference type="EMBL" id="JANBOH010000016">
    <property type="protein sequence ID" value="KAJ1647918.1"/>
    <property type="molecule type" value="Genomic_DNA"/>
</dbReference>
<organism evidence="8 9">
    <name type="scientific">Coemansia asiatica</name>
    <dbReference type="NCBI Taxonomy" id="1052880"/>
    <lineage>
        <taxon>Eukaryota</taxon>
        <taxon>Fungi</taxon>
        <taxon>Fungi incertae sedis</taxon>
        <taxon>Zoopagomycota</taxon>
        <taxon>Kickxellomycotina</taxon>
        <taxon>Kickxellomycetes</taxon>
        <taxon>Kickxellales</taxon>
        <taxon>Kickxellaceae</taxon>
        <taxon>Coemansia</taxon>
    </lineage>
</organism>
<keyword evidence="5 7" id="KW-0456">Lyase</keyword>
<dbReference type="CDD" id="cd03411">
    <property type="entry name" value="Ferrochelatase_N"/>
    <property type="match status" value="1"/>
</dbReference>
<comment type="caution">
    <text evidence="8">The sequence shown here is derived from an EMBL/GenBank/DDBJ whole genome shotgun (WGS) entry which is preliminary data.</text>
</comment>
<dbReference type="PANTHER" id="PTHR11108:SF1">
    <property type="entry name" value="FERROCHELATASE, MITOCHONDRIAL"/>
    <property type="match status" value="1"/>
</dbReference>
<keyword evidence="3 7" id="KW-0408">Iron</keyword>
<comment type="catalytic activity">
    <reaction evidence="7">
        <text>heme b + 2 H(+) = protoporphyrin IX + Fe(2+)</text>
        <dbReference type="Rhea" id="RHEA:22584"/>
        <dbReference type="ChEBI" id="CHEBI:15378"/>
        <dbReference type="ChEBI" id="CHEBI:29033"/>
        <dbReference type="ChEBI" id="CHEBI:57306"/>
        <dbReference type="ChEBI" id="CHEBI:60344"/>
        <dbReference type="EC" id="4.98.1.1"/>
    </reaction>
</comment>
<evidence type="ECO:0000256" key="1">
    <source>
        <dbReference type="ARBA" id="ARBA00004943"/>
    </source>
</evidence>
<dbReference type="Proteomes" id="UP001145021">
    <property type="component" value="Unassembled WGS sequence"/>
</dbReference>
<sequence>MLLSRYSARILPMLQTPAKMTPASASASAVARRHLSNSDVDPESSTYARSKKLGVLMMNMGGPRTQNDVEQFLVNIFNDRDILTLPLQSIVGRFIALRRVGKVKDQYMQIGGGSPIEMWTHTQGRGMIDILDRVSPETGPHSYYVGFRYTNPDTIEAVEQMISDGIEHVIAFSQYQQYSGSTTGSNLNELYRVQKRLDPESKLQWSFIDRWGTHPKLVSSFADRIEDQIKRLTSDVRHTTPILFSAHSLPLNVVDRGDPYVAEVGGTVAYVVDELRRRGIHNPYRLAWQSAVGPLRWLGPQTESAIKKYGSAGYTSLVMVPIAFTSDHIETLFELDIEYGEVAEESGITQFLRAEALNDHPPFIDALATIVKEHIDAGFPTNSQLLLPDPGKESEQTRITRQWIAMQGQRLATAMAMNMSTESKDR</sequence>
<keyword evidence="9" id="KW-1185">Reference proteome</keyword>
<dbReference type="EC" id="4.98.1.1" evidence="7"/>
<keyword evidence="4 7" id="KW-0350">Heme biosynthesis</keyword>
<dbReference type="CDD" id="cd00419">
    <property type="entry name" value="Ferrochelatase_C"/>
    <property type="match status" value="1"/>
</dbReference>
<dbReference type="HAMAP" id="MF_00323">
    <property type="entry name" value="Ferrochelatase"/>
    <property type="match status" value="1"/>
</dbReference>
<comment type="subcellular location">
    <subcellularLocation>
        <location evidence="7">Mitochondrion inner membrane</location>
    </subcellularLocation>
</comment>
<accession>A0A9W8CML1</accession>
<evidence type="ECO:0000256" key="6">
    <source>
        <dbReference type="ARBA" id="ARBA00023244"/>
    </source>
</evidence>
<dbReference type="GO" id="GO:0005743">
    <property type="term" value="C:mitochondrial inner membrane"/>
    <property type="evidence" value="ECO:0007669"/>
    <property type="project" value="UniProtKB-SubCell"/>
</dbReference>
<dbReference type="InterPro" id="IPR033659">
    <property type="entry name" value="Ferrochelatase_N"/>
</dbReference>